<feature type="chain" id="PRO_5046734705" evidence="1">
    <location>
        <begin position="24"/>
        <end position="65"/>
    </location>
</feature>
<feature type="signal peptide" evidence="1">
    <location>
        <begin position="1"/>
        <end position="23"/>
    </location>
</feature>
<keyword evidence="3" id="KW-1185">Reference proteome</keyword>
<evidence type="ECO:0000313" key="3">
    <source>
        <dbReference type="Proteomes" id="UP000823941"/>
    </source>
</evidence>
<evidence type="ECO:0000256" key="1">
    <source>
        <dbReference type="SAM" id="SignalP"/>
    </source>
</evidence>
<name>A0ABQ7QXI6_PLUXY</name>
<accession>A0ABQ7QXI6</accession>
<reference evidence="2 3" key="1">
    <citation type="submission" date="2021-06" db="EMBL/GenBank/DDBJ databases">
        <title>A haploid diamondback moth (Plutella xylostella L.) genome assembly resolves 31 chromosomes and identifies a diamide resistance mutation.</title>
        <authorList>
            <person name="Ward C.M."/>
            <person name="Perry K.D."/>
            <person name="Baker G."/>
            <person name="Powis K."/>
            <person name="Heckel D.G."/>
            <person name="Baxter S.W."/>
        </authorList>
    </citation>
    <scope>NUCLEOTIDE SEQUENCE [LARGE SCALE GENOMIC DNA]</scope>
    <source>
        <strain evidence="2 3">LV</strain>
        <tissue evidence="2">Single pupa</tissue>
    </source>
</reference>
<evidence type="ECO:0000313" key="2">
    <source>
        <dbReference type="EMBL" id="KAG7309760.1"/>
    </source>
</evidence>
<proteinExistence type="predicted"/>
<dbReference type="EMBL" id="JAHIBW010000006">
    <property type="protein sequence ID" value="KAG7309760.1"/>
    <property type="molecule type" value="Genomic_DNA"/>
</dbReference>
<comment type="caution">
    <text evidence="2">The sequence shown here is derived from an EMBL/GenBank/DDBJ whole genome shotgun (WGS) entry which is preliminary data.</text>
</comment>
<keyword evidence="1" id="KW-0732">Signal</keyword>
<gene>
    <name evidence="2" type="ORF">JYU34_004259</name>
</gene>
<dbReference type="Proteomes" id="UP000823941">
    <property type="component" value="Chromosome 6"/>
</dbReference>
<organism evidence="2 3">
    <name type="scientific">Plutella xylostella</name>
    <name type="common">Diamondback moth</name>
    <name type="synonym">Plutella maculipennis</name>
    <dbReference type="NCBI Taxonomy" id="51655"/>
    <lineage>
        <taxon>Eukaryota</taxon>
        <taxon>Metazoa</taxon>
        <taxon>Ecdysozoa</taxon>
        <taxon>Arthropoda</taxon>
        <taxon>Hexapoda</taxon>
        <taxon>Insecta</taxon>
        <taxon>Pterygota</taxon>
        <taxon>Neoptera</taxon>
        <taxon>Endopterygota</taxon>
        <taxon>Lepidoptera</taxon>
        <taxon>Glossata</taxon>
        <taxon>Ditrysia</taxon>
        <taxon>Yponomeutoidea</taxon>
        <taxon>Plutellidae</taxon>
        <taxon>Plutella</taxon>
    </lineage>
</organism>
<protein>
    <submittedName>
        <fullName evidence="2">Uncharacterized protein</fullName>
    </submittedName>
</protein>
<sequence>MRFFYYVLALVVVLSSLVARSAASPVFDLQHTRHSRKAELKRVPICYFKTVCYFPLPKHSLDRRS</sequence>